<dbReference type="EMBL" id="CP034759">
    <property type="protein sequence ID" value="QBG34445.1"/>
    <property type="molecule type" value="Genomic_DNA"/>
</dbReference>
<gene>
    <name evidence="2" type="ORF">EMK97_01180</name>
</gene>
<proteinExistence type="predicted"/>
<reference evidence="2 3" key="1">
    <citation type="submission" date="2018-12" db="EMBL/GenBank/DDBJ databases">
        <title>Complete genome of Litorilituus sediminis.</title>
        <authorList>
            <person name="Liu A."/>
            <person name="Rong J."/>
        </authorList>
    </citation>
    <scope>NUCLEOTIDE SEQUENCE [LARGE SCALE GENOMIC DNA]</scope>
    <source>
        <strain evidence="2 3">JCM 17549</strain>
    </source>
</reference>
<dbReference type="RefSeq" id="WP_130598659.1">
    <property type="nucleotide sequence ID" value="NZ_CP034759.1"/>
</dbReference>
<evidence type="ECO:0000313" key="3">
    <source>
        <dbReference type="Proteomes" id="UP000290244"/>
    </source>
</evidence>
<keyword evidence="1" id="KW-1133">Transmembrane helix</keyword>
<sequence length="105" mass="12214">MLSWIALSGLFNELFFEPLNFTNTKDNIILKFVLCTLIWTAWFYYFKISIKWIMYNYVEKLPRVIGATLGIICILITGGYGLFIASPSIVLMLYIHFNAPYEQQA</sequence>
<dbReference type="KEGG" id="lsd:EMK97_01180"/>
<keyword evidence="1" id="KW-0812">Transmembrane</keyword>
<accession>A0A4P6P547</accession>
<evidence type="ECO:0000256" key="1">
    <source>
        <dbReference type="SAM" id="Phobius"/>
    </source>
</evidence>
<keyword evidence="3" id="KW-1185">Reference proteome</keyword>
<feature type="transmembrane region" description="Helical" evidence="1">
    <location>
        <begin position="28"/>
        <end position="46"/>
    </location>
</feature>
<dbReference type="Proteomes" id="UP000290244">
    <property type="component" value="Chromosome"/>
</dbReference>
<keyword evidence="1" id="KW-0472">Membrane</keyword>
<organism evidence="2 3">
    <name type="scientific">Litorilituus sediminis</name>
    <dbReference type="NCBI Taxonomy" id="718192"/>
    <lineage>
        <taxon>Bacteria</taxon>
        <taxon>Pseudomonadati</taxon>
        <taxon>Pseudomonadota</taxon>
        <taxon>Gammaproteobacteria</taxon>
        <taxon>Alteromonadales</taxon>
        <taxon>Colwelliaceae</taxon>
        <taxon>Litorilituus</taxon>
    </lineage>
</organism>
<feature type="transmembrane region" description="Helical" evidence="1">
    <location>
        <begin position="67"/>
        <end position="95"/>
    </location>
</feature>
<dbReference type="AlphaFoldDB" id="A0A4P6P547"/>
<name>A0A4P6P547_9GAMM</name>
<evidence type="ECO:0000313" key="2">
    <source>
        <dbReference type="EMBL" id="QBG34445.1"/>
    </source>
</evidence>
<protein>
    <submittedName>
        <fullName evidence="2">Uncharacterized protein</fullName>
    </submittedName>
</protein>